<reference evidence="2" key="1">
    <citation type="journal article" date="2023" name="Mol. Phylogenet. Evol.">
        <title>Genome-scale phylogeny and comparative genomics of the fungal order Sordariales.</title>
        <authorList>
            <person name="Hensen N."/>
            <person name="Bonometti L."/>
            <person name="Westerberg I."/>
            <person name="Brannstrom I.O."/>
            <person name="Guillou S."/>
            <person name="Cros-Aarteil S."/>
            <person name="Calhoun S."/>
            <person name="Haridas S."/>
            <person name="Kuo A."/>
            <person name="Mondo S."/>
            <person name="Pangilinan J."/>
            <person name="Riley R."/>
            <person name="LaButti K."/>
            <person name="Andreopoulos B."/>
            <person name="Lipzen A."/>
            <person name="Chen C."/>
            <person name="Yan M."/>
            <person name="Daum C."/>
            <person name="Ng V."/>
            <person name="Clum A."/>
            <person name="Steindorff A."/>
            <person name="Ohm R.A."/>
            <person name="Martin F."/>
            <person name="Silar P."/>
            <person name="Natvig D.O."/>
            <person name="Lalanne C."/>
            <person name="Gautier V."/>
            <person name="Ament-Velasquez S.L."/>
            <person name="Kruys A."/>
            <person name="Hutchinson M.I."/>
            <person name="Powell A.J."/>
            <person name="Barry K."/>
            <person name="Miller A.N."/>
            <person name="Grigoriev I.V."/>
            <person name="Debuchy R."/>
            <person name="Gladieux P."/>
            <person name="Hiltunen Thoren M."/>
            <person name="Johannesson H."/>
        </authorList>
    </citation>
    <scope>NUCLEOTIDE SEQUENCE</scope>
    <source>
        <strain evidence="2">CBS 990.96</strain>
    </source>
</reference>
<protein>
    <submittedName>
        <fullName evidence="2">Uncharacterized protein</fullName>
    </submittedName>
</protein>
<sequence length="109" mass="12762">MGYFPLEWNHGIHLNTSMSTSMRFKSGNPTAWTSDVQIQNGFERAKALSHLCPFLNVYFAFWFVRKEKILAYWDYSNGCFFLSRMTKYMFMDGGFLIVSAFILFSNSIH</sequence>
<dbReference type="Proteomes" id="UP001301958">
    <property type="component" value="Unassembled WGS sequence"/>
</dbReference>
<keyword evidence="3" id="KW-1185">Reference proteome</keyword>
<proteinExistence type="predicted"/>
<reference evidence="2" key="2">
    <citation type="submission" date="2023-05" db="EMBL/GenBank/DDBJ databases">
        <authorList>
            <consortium name="Lawrence Berkeley National Laboratory"/>
            <person name="Steindorff A."/>
            <person name="Hensen N."/>
            <person name="Bonometti L."/>
            <person name="Westerberg I."/>
            <person name="Brannstrom I.O."/>
            <person name="Guillou S."/>
            <person name="Cros-Aarteil S."/>
            <person name="Calhoun S."/>
            <person name="Haridas S."/>
            <person name="Kuo A."/>
            <person name="Mondo S."/>
            <person name="Pangilinan J."/>
            <person name="Riley R."/>
            <person name="Labutti K."/>
            <person name="Andreopoulos B."/>
            <person name="Lipzen A."/>
            <person name="Chen C."/>
            <person name="Yanf M."/>
            <person name="Daum C."/>
            <person name="Ng V."/>
            <person name="Clum A."/>
            <person name="Ohm R."/>
            <person name="Martin F."/>
            <person name="Silar P."/>
            <person name="Natvig D."/>
            <person name="Lalanne C."/>
            <person name="Gautier V."/>
            <person name="Ament-Velasquez S.L."/>
            <person name="Kruys A."/>
            <person name="Hutchinson M.I."/>
            <person name="Powell A.J."/>
            <person name="Barry K."/>
            <person name="Miller A.N."/>
            <person name="Grigoriev I.V."/>
            <person name="Debuchy R."/>
            <person name="Gladieux P."/>
            <person name="Thoren M.H."/>
            <person name="Johannesson H."/>
        </authorList>
    </citation>
    <scope>NUCLEOTIDE SEQUENCE</scope>
    <source>
        <strain evidence="2">CBS 990.96</strain>
    </source>
</reference>
<dbReference type="EMBL" id="MU865420">
    <property type="protein sequence ID" value="KAK4223623.1"/>
    <property type="molecule type" value="Genomic_DNA"/>
</dbReference>
<keyword evidence="1" id="KW-1133">Transmembrane helix</keyword>
<organism evidence="2 3">
    <name type="scientific">Podospora fimiseda</name>
    <dbReference type="NCBI Taxonomy" id="252190"/>
    <lineage>
        <taxon>Eukaryota</taxon>
        <taxon>Fungi</taxon>
        <taxon>Dikarya</taxon>
        <taxon>Ascomycota</taxon>
        <taxon>Pezizomycotina</taxon>
        <taxon>Sordariomycetes</taxon>
        <taxon>Sordariomycetidae</taxon>
        <taxon>Sordariales</taxon>
        <taxon>Podosporaceae</taxon>
        <taxon>Podospora</taxon>
    </lineage>
</organism>
<evidence type="ECO:0000313" key="3">
    <source>
        <dbReference type="Proteomes" id="UP001301958"/>
    </source>
</evidence>
<feature type="transmembrane region" description="Helical" evidence="1">
    <location>
        <begin position="85"/>
        <end position="104"/>
    </location>
</feature>
<gene>
    <name evidence="2" type="ORF">QBC38DRAFT_44931</name>
</gene>
<keyword evidence="1" id="KW-0812">Transmembrane</keyword>
<feature type="transmembrane region" description="Helical" evidence="1">
    <location>
        <begin position="47"/>
        <end position="64"/>
    </location>
</feature>
<dbReference type="AlphaFoldDB" id="A0AAN7GSM2"/>
<keyword evidence="1" id="KW-0472">Membrane</keyword>
<evidence type="ECO:0000256" key="1">
    <source>
        <dbReference type="SAM" id="Phobius"/>
    </source>
</evidence>
<name>A0AAN7GSM2_9PEZI</name>
<comment type="caution">
    <text evidence="2">The sequence shown here is derived from an EMBL/GenBank/DDBJ whole genome shotgun (WGS) entry which is preliminary data.</text>
</comment>
<accession>A0AAN7GSM2</accession>
<evidence type="ECO:0000313" key="2">
    <source>
        <dbReference type="EMBL" id="KAK4223623.1"/>
    </source>
</evidence>